<dbReference type="Proteomes" id="UP000239469">
    <property type="component" value="Unassembled WGS sequence"/>
</dbReference>
<protein>
    <submittedName>
        <fullName evidence="2">Uncharacterized protein</fullName>
    </submittedName>
</protein>
<reference evidence="2 3" key="1">
    <citation type="submission" date="2017-01" db="EMBL/GenBank/DDBJ databases">
        <title>New insights into the genetic diversity of Chromobacterium isolated from tropical freshwater lake.</title>
        <authorList>
            <person name="Santos A.B."/>
            <person name="Nascimento A.M."/>
            <person name="Da Silva P.C."/>
        </authorList>
    </citation>
    <scope>NUCLEOTIDE SEQUENCE [LARGE SCALE GENOMIC DNA]</scope>
    <source>
        <strain evidence="2 3">56AF</strain>
    </source>
</reference>
<dbReference type="AlphaFoldDB" id="A0A2S9X5N8"/>
<gene>
    <name evidence="2" type="ORF">BUE93_08830</name>
</gene>
<evidence type="ECO:0000313" key="2">
    <source>
        <dbReference type="EMBL" id="PRP71048.1"/>
    </source>
</evidence>
<comment type="caution">
    <text evidence="2">The sequence shown here is derived from an EMBL/GenBank/DDBJ whole genome shotgun (WGS) entry which is preliminary data.</text>
</comment>
<name>A0A2S9X5N8_9NEIS</name>
<sequence>MAGDDMAGILVNGKRDLVNVRQIITPAIGAGLDNFDLAIIENQLDRTEVIRRVLKPGRIGALALSPRVTSGGNRRAVAGAAHPPTRRNPPSRRHGQISHARNRQPVTEIADNRT</sequence>
<organism evidence="2 3">
    <name type="scientific">Chromobacterium amazonense</name>
    <dbReference type="NCBI Taxonomy" id="1382803"/>
    <lineage>
        <taxon>Bacteria</taxon>
        <taxon>Pseudomonadati</taxon>
        <taxon>Pseudomonadota</taxon>
        <taxon>Betaproteobacteria</taxon>
        <taxon>Neisseriales</taxon>
        <taxon>Chromobacteriaceae</taxon>
        <taxon>Chromobacterium</taxon>
    </lineage>
</organism>
<evidence type="ECO:0000313" key="3">
    <source>
        <dbReference type="Proteomes" id="UP000239469"/>
    </source>
</evidence>
<feature type="compositionally biased region" description="Basic residues" evidence="1">
    <location>
        <begin position="89"/>
        <end position="102"/>
    </location>
</feature>
<accession>A0A2S9X5N8</accession>
<dbReference type="EMBL" id="MTBD01000020">
    <property type="protein sequence ID" value="PRP71048.1"/>
    <property type="molecule type" value="Genomic_DNA"/>
</dbReference>
<feature type="region of interest" description="Disordered" evidence="1">
    <location>
        <begin position="70"/>
        <end position="114"/>
    </location>
</feature>
<proteinExistence type="predicted"/>
<evidence type="ECO:0000256" key="1">
    <source>
        <dbReference type="SAM" id="MobiDB-lite"/>
    </source>
</evidence>